<dbReference type="Proteomes" id="UP000828390">
    <property type="component" value="Unassembled WGS sequence"/>
</dbReference>
<organism evidence="1 2">
    <name type="scientific">Dreissena polymorpha</name>
    <name type="common">Zebra mussel</name>
    <name type="synonym">Mytilus polymorpha</name>
    <dbReference type="NCBI Taxonomy" id="45954"/>
    <lineage>
        <taxon>Eukaryota</taxon>
        <taxon>Metazoa</taxon>
        <taxon>Spiralia</taxon>
        <taxon>Lophotrochozoa</taxon>
        <taxon>Mollusca</taxon>
        <taxon>Bivalvia</taxon>
        <taxon>Autobranchia</taxon>
        <taxon>Heteroconchia</taxon>
        <taxon>Euheterodonta</taxon>
        <taxon>Imparidentia</taxon>
        <taxon>Neoheterodontei</taxon>
        <taxon>Myida</taxon>
        <taxon>Dreissenoidea</taxon>
        <taxon>Dreissenidae</taxon>
        <taxon>Dreissena</taxon>
    </lineage>
</organism>
<reference evidence="1" key="1">
    <citation type="journal article" date="2019" name="bioRxiv">
        <title>The Genome of the Zebra Mussel, Dreissena polymorpha: A Resource for Invasive Species Research.</title>
        <authorList>
            <person name="McCartney M.A."/>
            <person name="Auch B."/>
            <person name="Kono T."/>
            <person name="Mallez S."/>
            <person name="Zhang Y."/>
            <person name="Obille A."/>
            <person name="Becker A."/>
            <person name="Abrahante J.E."/>
            <person name="Garbe J."/>
            <person name="Badalamenti J.P."/>
            <person name="Herman A."/>
            <person name="Mangelson H."/>
            <person name="Liachko I."/>
            <person name="Sullivan S."/>
            <person name="Sone E.D."/>
            <person name="Koren S."/>
            <person name="Silverstein K.A.T."/>
            <person name="Beckman K.B."/>
            <person name="Gohl D.M."/>
        </authorList>
    </citation>
    <scope>NUCLEOTIDE SEQUENCE</scope>
    <source>
        <strain evidence="1">Duluth1</strain>
        <tissue evidence="1">Whole animal</tissue>
    </source>
</reference>
<protein>
    <submittedName>
        <fullName evidence="1">Uncharacterized protein</fullName>
    </submittedName>
</protein>
<reference evidence="1" key="2">
    <citation type="submission" date="2020-11" db="EMBL/GenBank/DDBJ databases">
        <authorList>
            <person name="McCartney M.A."/>
            <person name="Auch B."/>
            <person name="Kono T."/>
            <person name="Mallez S."/>
            <person name="Becker A."/>
            <person name="Gohl D.M."/>
            <person name="Silverstein K.A.T."/>
            <person name="Koren S."/>
            <person name="Bechman K.B."/>
            <person name="Herman A."/>
            <person name="Abrahante J.E."/>
            <person name="Garbe J."/>
        </authorList>
    </citation>
    <scope>NUCLEOTIDE SEQUENCE</scope>
    <source>
        <strain evidence="1">Duluth1</strain>
        <tissue evidence="1">Whole animal</tissue>
    </source>
</reference>
<comment type="caution">
    <text evidence="1">The sequence shown here is derived from an EMBL/GenBank/DDBJ whole genome shotgun (WGS) entry which is preliminary data.</text>
</comment>
<keyword evidence="2" id="KW-1185">Reference proteome</keyword>
<dbReference type="AlphaFoldDB" id="A0A9D4FPB1"/>
<gene>
    <name evidence="1" type="ORF">DPMN_154104</name>
</gene>
<proteinExistence type="predicted"/>
<evidence type="ECO:0000313" key="1">
    <source>
        <dbReference type="EMBL" id="KAH3800471.1"/>
    </source>
</evidence>
<dbReference type="EMBL" id="JAIWYP010000007">
    <property type="protein sequence ID" value="KAH3800471.1"/>
    <property type="molecule type" value="Genomic_DNA"/>
</dbReference>
<evidence type="ECO:0000313" key="2">
    <source>
        <dbReference type="Proteomes" id="UP000828390"/>
    </source>
</evidence>
<accession>A0A9D4FPB1</accession>
<sequence>MSHFLEYKRIAANHFSISKHICWGSYVYGYSEEKPFIENISPEFVIQMMQSGQNSPRVENEPLPGGA</sequence>
<name>A0A9D4FPB1_DREPO</name>